<dbReference type="GO" id="GO:0005886">
    <property type="term" value="C:plasma membrane"/>
    <property type="evidence" value="ECO:0007669"/>
    <property type="project" value="UniProtKB-ARBA"/>
</dbReference>
<evidence type="ECO:0000256" key="2">
    <source>
        <dbReference type="ARBA" id="ARBA00059219"/>
    </source>
</evidence>
<gene>
    <name evidence="5" type="ORF">HCN44_008256</name>
</gene>
<dbReference type="InterPro" id="IPR005176">
    <property type="entry name" value="PONY_dom"/>
</dbReference>
<proteinExistence type="predicted"/>
<dbReference type="GO" id="GO:0000151">
    <property type="term" value="C:ubiquitin ligase complex"/>
    <property type="evidence" value="ECO:0007669"/>
    <property type="project" value="TreeGrafter"/>
</dbReference>
<dbReference type="OrthoDB" id="27198at2759"/>
<dbReference type="FunFam" id="1.10.238.200:FF:000003">
    <property type="entry name" value="DCN1-like protein 3"/>
    <property type="match status" value="1"/>
</dbReference>
<dbReference type="PANTHER" id="PTHR12281:SF31">
    <property type="entry name" value="DCN1-LIKE PROTEIN 3"/>
    <property type="match status" value="1"/>
</dbReference>
<dbReference type="EMBL" id="JACMRX010000005">
    <property type="protein sequence ID" value="KAF7989582.1"/>
    <property type="molecule type" value="Genomic_DNA"/>
</dbReference>
<dbReference type="FunFam" id="1.10.238.10:FF:000030">
    <property type="entry name" value="DCN1-like protein"/>
    <property type="match status" value="1"/>
</dbReference>
<dbReference type="GO" id="GO:0045116">
    <property type="term" value="P:protein neddylation"/>
    <property type="evidence" value="ECO:0007669"/>
    <property type="project" value="TreeGrafter"/>
</dbReference>
<comment type="function">
    <text evidence="2">Promotes neddylation of cullin components of SCF-type E3 ubiquitin ligase complexes and thus regulates SCF-type complex activity. Function promotes cell proliferation.</text>
</comment>
<dbReference type="InterPro" id="IPR042460">
    <property type="entry name" value="DCN1-like_PONY"/>
</dbReference>
<dbReference type="Pfam" id="PF03556">
    <property type="entry name" value="Cullin_binding"/>
    <property type="match status" value="1"/>
</dbReference>
<dbReference type="Gene3D" id="1.10.238.200">
    <property type="entry name" value="Cullin, PONY binding domain"/>
    <property type="match status" value="1"/>
</dbReference>
<dbReference type="PANTHER" id="PTHR12281">
    <property type="entry name" value="RP42 RELATED"/>
    <property type="match status" value="1"/>
</dbReference>
<evidence type="ECO:0000313" key="5">
    <source>
        <dbReference type="EMBL" id="KAF7989582.1"/>
    </source>
</evidence>
<reference evidence="5 6" key="1">
    <citation type="submission" date="2020-08" db="EMBL/GenBank/DDBJ databases">
        <title>Aphidius gifuensis genome sequencing and assembly.</title>
        <authorList>
            <person name="Du Z."/>
        </authorList>
    </citation>
    <scope>NUCLEOTIDE SEQUENCE [LARGE SCALE GENOMIC DNA]</scope>
    <source>
        <strain evidence="5">YNYX2018</strain>
        <tissue evidence="5">Adults</tissue>
    </source>
</reference>
<dbReference type="GO" id="GO:0032182">
    <property type="term" value="F:ubiquitin-like protein binding"/>
    <property type="evidence" value="ECO:0007669"/>
    <property type="project" value="TreeGrafter"/>
</dbReference>
<keyword evidence="6" id="KW-1185">Reference proteome</keyword>
<comment type="caution">
    <text evidence="5">The sequence shown here is derived from an EMBL/GenBank/DDBJ whole genome shotgun (WGS) entry which is preliminary data.</text>
</comment>
<evidence type="ECO:0000259" key="4">
    <source>
        <dbReference type="PROSITE" id="PS51229"/>
    </source>
</evidence>
<organism evidence="5 6">
    <name type="scientific">Aphidius gifuensis</name>
    <name type="common">Parasitoid wasp</name>
    <dbReference type="NCBI Taxonomy" id="684658"/>
    <lineage>
        <taxon>Eukaryota</taxon>
        <taxon>Metazoa</taxon>
        <taxon>Ecdysozoa</taxon>
        <taxon>Arthropoda</taxon>
        <taxon>Hexapoda</taxon>
        <taxon>Insecta</taxon>
        <taxon>Pterygota</taxon>
        <taxon>Neoptera</taxon>
        <taxon>Endopterygota</taxon>
        <taxon>Hymenoptera</taxon>
        <taxon>Apocrita</taxon>
        <taxon>Ichneumonoidea</taxon>
        <taxon>Braconidae</taxon>
        <taxon>Aphidiinae</taxon>
        <taxon>Aphidius</taxon>
    </lineage>
</organism>
<evidence type="ECO:0000256" key="3">
    <source>
        <dbReference type="RuleBase" id="RU410713"/>
    </source>
</evidence>
<dbReference type="AlphaFoldDB" id="A0A835CMT7"/>
<dbReference type="Gene3D" id="1.10.238.10">
    <property type="entry name" value="EF-hand"/>
    <property type="match status" value="1"/>
</dbReference>
<dbReference type="Proteomes" id="UP000639338">
    <property type="component" value="Unassembled WGS sequence"/>
</dbReference>
<protein>
    <recommendedName>
        <fullName evidence="3">Defective in cullin neddylation protein</fullName>
    </recommendedName>
</protein>
<dbReference type="InterPro" id="IPR014764">
    <property type="entry name" value="DCN-prot"/>
</dbReference>
<dbReference type="GO" id="GO:2000436">
    <property type="term" value="P:positive regulation of protein neddylation"/>
    <property type="evidence" value="ECO:0007669"/>
    <property type="project" value="UniProtKB-ARBA"/>
</dbReference>
<dbReference type="GO" id="GO:0031624">
    <property type="term" value="F:ubiquitin conjugating enzyme binding"/>
    <property type="evidence" value="ECO:0007669"/>
    <property type="project" value="TreeGrafter"/>
</dbReference>
<feature type="domain" description="DCUN1" evidence="4">
    <location>
        <begin position="127"/>
        <end position="318"/>
    </location>
</feature>
<dbReference type="PROSITE" id="PS51229">
    <property type="entry name" value="DCUN1"/>
    <property type="match status" value="1"/>
</dbReference>
<name>A0A835CMT7_APHGI</name>
<sequence>MGNCWPCFKVPNPQTTTQQTTVSEVKEDTMELRRLFPSNTCSKGAMTSIDSHINGSKKLSSTTTTTATNKTSTFVNIVGSDNCGSVPAVQNNIRVPKAFYARLPPLGKSNTPNSFNTIDNSKQQKDALDLKLNALFDQYKDPVEDTILADGIERLCDDLQLSPDDFKVLVLAWKLDAEQMCQFTRAEFINGLKSLNVDSISSIQLRLPNVVNELSQNNEMFKDLYRFTFRFGLDITTGQRILPTDMAIVLWKLVFTIREPPLLKKWLLFLDNHRIRGIPRDTWNMFLNFAEIIGNDLGTYDDTEAWPSLFDDFVEYENDQMNQNVIKDDIKDNTNDRD</sequence>
<accession>A0A835CMT7</accession>
<evidence type="ECO:0000256" key="1">
    <source>
        <dbReference type="ARBA" id="ARBA00022786"/>
    </source>
</evidence>
<keyword evidence="1" id="KW-0833">Ubl conjugation pathway</keyword>
<comment type="function">
    <text evidence="3">Neddylation of cullins play an essential role in the regulation of SCF-type complexes activity.</text>
</comment>
<dbReference type="GO" id="GO:0097602">
    <property type="term" value="F:cullin family protein binding"/>
    <property type="evidence" value="ECO:0007669"/>
    <property type="project" value="TreeGrafter"/>
</dbReference>
<evidence type="ECO:0000313" key="6">
    <source>
        <dbReference type="Proteomes" id="UP000639338"/>
    </source>
</evidence>